<feature type="compositionally biased region" description="Basic and acidic residues" evidence="5">
    <location>
        <begin position="71"/>
        <end position="91"/>
    </location>
</feature>
<dbReference type="InterPro" id="IPR013083">
    <property type="entry name" value="Znf_RING/FYVE/PHD"/>
</dbReference>
<evidence type="ECO:0000313" key="8">
    <source>
        <dbReference type="Proteomes" id="UP000179807"/>
    </source>
</evidence>
<dbReference type="InterPro" id="IPR019787">
    <property type="entry name" value="Znf_PHD-finger"/>
</dbReference>
<name>A0A1J4KB38_9EUKA</name>
<feature type="region of interest" description="Disordered" evidence="5">
    <location>
        <begin position="287"/>
        <end position="337"/>
    </location>
</feature>
<feature type="region of interest" description="Disordered" evidence="5">
    <location>
        <begin position="1"/>
        <end position="177"/>
    </location>
</feature>
<evidence type="ECO:0000313" key="7">
    <source>
        <dbReference type="EMBL" id="OHT06908.1"/>
    </source>
</evidence>
<dbReference type="GeneID" id="94838739"/>
<feature type="compositionally biased region" description="Low complexity" evidence="5">
    <location>
        <begin position="225"/>
        <end position="242"/>
    </location>
</feature>
<keyword evidence="3" id="KW-0862">Zinc</keyword>
<dbReference type="Proteomes" id="UP000179807">
    <property type="component" value="Unassembled WGS sequence"/>
</dbReference>
<dbReference type="GO" id="GO:0008270">
    <property type="term" value="F:zinc ion binding"/>
    <property type="evidence" value="ECO:0007669"/>
    <property type="project" value="UniProtKB-KW"/>
</dbReference>
<feature type="region of interest" description="Disordered" evidence="5">
    <location>
        <begin position="219"/>
        <end position="247"/>
    </location>
</feature>
<evidence type="ECO:0000256" key="4">
    <source>
        <dbReference type="PROSITE-ProRule" id="PRU00146"/>
    </source>
</evidence>
<dbReference type="CDD" id="cd15517">
    <property type="entry name" value="PHD_TCF19_like"/>
    <property type="match status" value="1"/>
</dbReference>
<feature type="compositionally biased region" description="Low complexity" evidence="5">
    <location>
        <begin position="298"/>
        <end position="337"/>
    </location>
</feature>
<dbReference type="SUPFAM" id="SSF57903">
    <property type="entry name" value="FYVE/PHD zinc finger"/>
    <property type="match status" value="1"/>
</dbReference>
<dbReference type="PROSITE" id="PS50016">
    <property type="entry name" value="ZF_PHD_2"/>
    <property type="match status" value="1"/>
</dbReference>
<dbReference type="OrthoDB" id="436852at2759"/>
<dbReference type="EMBL" id="MLAK01000711">
    <property type="protein sequence ID" value="OHT06908.1"/>
    <property type="molecule type" value="Genomic_DNA"/>
</dbReference>
<reference evidence="7" key="1">
    <citation type="submission" date="2016-10" db="EMBL/GenBank/DDBJ databases">
        <authorList>
            <person name="Benchimol M."/>
            <person name="Almeida L.G."/>
            <person name="Vasconcelos A.T."/>
            <person name="Perreira-Neves A."/>
            <person name="Rosa I.A."/>
            <person name="Tasca T."/>
            <person name="Bogo M.R."/>
            <person name="de Souza W."/>
        </authorList>
    </citation>
    <scope>NUCLEOTIDE SEQUENCE [LARGE SCALE GENOMIC DNA]</scope>
    <source>
        <strain evidence="7">K</strain>
    </source>
</reference>
<evidence type="ECO:0000256" key="2">
    <source>
        <dbReference type="ARBA" id="ARBA00022771"/>
    </source>
</evidence>
<dbReference type="InterPro" id="IPR011011">
    <property type="entry name" value="Znf_FYVE_PHD"/>
</dbReference>
<dbReference type="PROSITE" id="PS01359">
    <property type="entry name" value="ZF_PHD_1"/>
    <property type="match status" value="1"/>
</dbReference>
<dbReference type="InterPro" id="IPR019786">
    <property type="entry name" value="Zinc_finger_PHD-type_CS"/>
</dbReference>
<feature type="domain" description="PHD-type" evidence="6">
    <location>
        <begin position="420"/>
        <end position="468"/>
    </location>
</feature>
<proteinExistence type="predicted"/>
<feature type="compositionally biased region" description="Polar residues" evidence="5">
    <location>
        <begin position="287"/>
        <end position="297"/>
    </location>
</feature>
<accession>A0A1J4KB38</accession>
<dbReference type="Gene3D" id="3.30.40.10">
    <property type="entry name" value="Zinc/RING finger domain, C3HC4 (zinc finger)"/>
    <property type="match status" value="1"/>
</dbReference>
<keyword evidence="8" id="KW-1185">Reference proteome</keyword>
<feature type="compositionally biased region" description="Basic and acidic residues" evidence="5">
    <location>
        <begin position="1"/>
        <end position="11"/>
    </location>
</feature>
<evidence type="ECO:0000256" key="3">
    <source>
        <dbReference type="ARBA" id="ARBA00022833"/>
    </source>
</evidence>
<feature type="compositionally biased region" description="Basic and acidic residues" evidence="5">
    <location>
        <begin position="132"/>
        <end position="177"/>
    </location>
</feature>
<dbReference type="VEuPathDB" id="TrichDB:TRFO_24940"/>
<dbReference type="InterPro" id="IPR001965">
    <property type="entry name" value="Znf_PHD"/>
</dbReference>
<dbReference type="RefSeq" id="XP_068360044.1">
    <property type="nucleotide sequence ID" value="XM_068504035.1"/>
</dbReference>
<protein>
    <recommendedName>
        <fullName evidence="6">PHD-type domain-containing protein</fullName>
    </recommendedName>
</protein>
<evidence type="ECO:0000256" key="5">
    <source>
        <dbReference type="SAM" id="MobiDB-lite"/>
    </source>
</evidence>
<organism evidence="7 8">
    <name type="scientific">Tritrichomonas foetus</name>
    <dbReference type="NCBI Taxonomy" id="1144522"/>
    <lineage>
        <taxon>Eukaryota</taxon>
        <taxon>Metamonada</taxon>
        <taxon>Parabasalia</taxon>
        <taxon>Tritrichomonadida</taxon>
        <taxon>Tritrichomonadidae</taxon>
        <taxon>Tritrichomonas</taxon>
    </lineage>
</organism>
<gene>
    <name evidence="7" type="ORF">TRFO_24940</name>
</gene>
<keyword evidence="2 4" id="KW-0863">Zinc-finger</keyword>
<sequence length="541" mass="60931">MTEEKLEDHASHVPLPPDNVDEDEQLKDDTHKITQEQVEESVVEKAEQEEIKPLEEIHNEEVQQQFVHESVNPEEHDESKTEEVQQEEAKPEISNNEETPSGEAKQDEIVHQEQQTEEPQNEEPSQMEPQTEELKSEESKPEEDKPVEVKTEESKPEEVKHVEIKHEEPKKENEHRPVTHVHHIEKTGINNLLSPQSSSPRHKIIAPVTPLSHVQLNDQSEHHQAVSQTATTTTPTTSQSPTEIHSTKPVGMSSILVGEEKKHVKKIMAAPKIKKINALDRMLNTDTNNASQSSQGATVNTNKVSTSSNVVTTSSNVTQQTNINSNNSNSGTNNSSTTATAHTVQQNVGSTPEVKKRVVTAPAAVSRKIQTPKLPDWQVKLATTFLMTTDMSCTLDDVDMSNSENHGGPGPDIDQITEDTTRCVCNSTHESDVMIQCDCCKKWLHEDCVKLLNSREVDPFICIFCQAEMSKAVKEYIRKKLNAFAPIIQRCQNELQYDIRQTQPIWGEIMEIVRDSQEVLRMIPLFLPTSDRSEDQSDLYK</sequence>
<comment type="caution">
    <text evidence="7">The sequence shown here is derived from an EMBL/GenBank/DDBJ whole genome shotgun (WGS) entry which is preliminary data.</text>
</comment>
<keyword evidence="1" id="KW-0479">Metal-binding</keyword>
<dbReference type="AlphaFoldDB" id="A0A1J4KB38"/>
<feature type="compositionally biased region" description="Basic and acidic residues" evidence="5">
    <location>
        <begin position="42"/>
        <end position="61"/>
    </location>
</feature>
<evidence type="ECO:0000256" key="1">
    <source>
        <dbReference type="ARBA" id="ARBA00022723"/>
    </source>
</evidence>
<dbReference type="SMART" id="SM00249">
    <property type="entry name" value="PHD"/>
    <property type="match status" value="1"/>
</dbReference>
<evidence type="ECO:0000259" key="6">
    <source>
        <dbReference type="PROSITE" id="PS50016"/>
    </source>
</evidence>